<dbReference type="RefSeq" id="WP_213983056.1">
    <property type="nucleotide sequence ID" value="NZ_JAFMNX010000001.1"/>
</dbReference>
<comment type="pathway">
    <text evidence="5">Carbohydrate biosynthesis; dTDP-L-rhamnose biosynthesis.</text>
</comment>
<keyword evidence="5 6" id="KW-0413">Isomerase</keyword>
<accession>A0ABS5RQT3</accession>
<evidence type="ECO:0000313" key="6">
    <source>
        <dbReference type="EMBL" id="MBS9719408.1"/>
    </source>
</evidence>
<reference evidence="6 7" key="1">
    <citation type="submission" date="2021-03" db="EMBL/GenBank/DDBJ databases">
        <title>Tianweitania aestuarii sp. nov., isolated from a tidal flat.</title>
        <authorList>
            <person name="Park S."/>
            <person name="Yoon J.-H."/>
        </authorList>
    </citation>
    <scope>NUCLEOTIDE SEQUENCE [LARGE SCALE GENOMIC DNA]</scope>
    <source>
        <strain evidence="6 7">BSSL-BM11</strain>
    </source>
</reference>
<dbReference type="PANTHER" id="PTHR21047:SF2">
    <property type="entry name" value="THYMIDINE DIPHOSPHO-4-KETO-RHAMNOSE 3,5-EPIMERASE"/>
    <property type="match status" value="1"/>
</dbReference>
<dbReference type="SUPFAM" id="SSF51182">
    <property type="entry name" value="RmlC-like cupins"/>
    <property type="match status" value="1"/>
</dbReference>
<dbReference type="InterPro" id="IPR011051">
    <property type="entry name" value="RmlC_Cupin_sf"/>
</dbReference>
<comment type="caution">
    <text evidence="6">The sequence shown here is derived from an EMBL/GenBank/DDBJ whole genome shotgun (WGS) entry which is preliminary data.</text>
</comment>
<gene>
    <name evidence="6" type="primary">rfbC</name>
    <name evidence="6" type="ORF">JYU29_01765</name>
</gene>
<sequence>MLTVTPLSIADVVELTPRKFGDNRGFFSETFNQQRLIDAGLPGQWIQDNQSLSREKYTLRGLHYQEPPFAQAKLVRVLRGSIFDVAVDIRKDSPTFGKWASLVLSADSFNQILVPEGFAHGFLTLEEDTEVFYKVTAPYSPQHDRNIRWDDPEIAVDWPIEGQAPHLSDKDKVAPLLRDVSLVF</sequence>
<dbReference type="Proteomes" id="UP001297272">
    <property type="component" value="Unassembled WGS sequence"/>
</dbReference>
<organism evidence="6 7">
    <name type="scientific">Tianweitania aestuarii</name>
    <dbReference type="NCBI Taxonomy" id="2814886"/>
    <lineage>
        <taxon>Bacteria</taxon>
        <taxon>Pseudomonadati</taxon>
        <taxon>Pseudomonadota</taxon>
        <taxon>Alphaproteobacteria</taxon>
        <taxon>Hyphomicrobiales</taxon>
        <taxon>Phyllobacteriaceae</taxon>
        <taxon>Tianweitania</taxon>
    </lineage>
</organism>
<dbReference type="GO" id="GO:0008830">
    <property type="term" value="F:dTDP-4-dehydrorhamnose 3,5-epimerase activity"/>
    <property type="evidence" value="ECO:0007669"/>
    <property type="project" value="UniProtKB-EC"/>
</dbReference>
<evidence type="ECO:0000256" key="5">
    <source>
        <dbReference type="RuleBase" id="RU364069"/>
    </source>
</evidence>
<name>A0ABS5RQT3_9HYPH</name>
<dbReference type="Pfam" id="PF00908">
    <property type="entry name" value="dTDP_sugar_isom"/>
    <property type="match status" value="1"/>
</dbReference>
<evidence type="ECO:0000256" key="2">
    <source>
        <dbReference type="ARBA" id="ARBA00001997"/>
    </source>
</evidence>
<evidence type="ECO:0000256" key="3">
    <source>
        <dbReference type="ARBA" id="ARBA00012098"/>
    </source>
</evidence>
<dbReference type="PANTHER" id="PTHR21047">
    <property type="entry name" value="DTDP-6-DEOXY-D-GLUCOSE-3,5 EPIMERASE"/>
    <property type="match status" value="1"/>
</dbReference>
<comment type="subunit">
    <text evidence="5">Homodimer.</text>
</comment>
<dbReference type="EMBL" id="JAFMNX010000001">
    <property type="protein sequence ID" value="MBS9719408.1"/>
    <property type="molecule type" value="Genomic_DNA"/>
</dbReference>
<keyword evidence="7" id="KW-1185">Reference proteome</keyword>
<comment type="function">
    <text evidence="2 5">Catalyzes the epimerization of the C3' and C5'positions of dTDP-6-deoxy-D-xylo-4-hexulose, forming dTDP-6-deoxy-L-lyxo-4-hexulose.</text>
</comment>
<dbReference type="EC" id="5.1.3.13" evidence="3 5"/>
<comment type="similarity">
    <text evidence="5">Belongs to the dTDP-4-dehydrorhamnose 3,5-epimerase family.</text>
</comment>
<evidence type="ECO:0000256" key="1">
    <source>
        <dbReference type="ARBA" id="ARBA00001298"/>
    </source>
</evidence>
<evidence type="ECO:0000313" key="7">
    <source>
        <dbReference type="Proteomes" id="UP001297272"/>
    </source>
</evidence>
<dbReference type="InterPro" id="IPR000888">
    <property type="entry name" value="RmlC-like"/>
</dbReference>
<comment type="catalytic activity">
    <reaction evidence="1 5">
        <text>dTDP-4-dehydro-6-deoxy-alpha-D-glucose = dTDP-4-dehydro-beta-L-rhamnose</text>
        <dbReference type="Rhea" id="RHEA:16969"/>
        <dbReference type="ChEBI" id="CHEBI:57649"/>
        <dbReference type="ChEBI" id="CHEBI:62830"/>
        <dbReference type="EC" id="5.1.3.13"/>
    </reaction>
</comment>
<proteinExistence type="inferred from homology"/>
<dbReference type="InterPro" id="IPR014710">
    <property type="entry name" value="RmlC-like_jellyroll"/>
</dbReference>
<dbReference type="CDD" id="cd00438">
    <property type="entry name" value="cupin_RmlC"/>
    <property type="match status" value="1"/>
</dbReference>
<dbReference type="Gene3D" id="2.60.120.10">
    <property type="entry name" value="Jelly Rolls"/>
    <property type="match status" value="1"/>
</dbReference>
<protein>
    <recommendedName>
        <fullName evidence="4 5">dTDP-4-dehydrorhamnose 3,5-epimerase</fullName>
        <ecNumber evidence="3 5">5.1.3.13</ecNumber>
    </recommendedName>
    <alternativeName>
        <fullName evidence="5">Thymidine diphospho-4-keto-rhamnose 3,5-epimerase</fullName>
    </alternativeName>
</protein>
<evidence type="ECO:0000256" key="4">
    <source>
        <dbReference type="ARBA" id="ARBA00019595"/>
    </source>
</evidence>
<dbReference type="NCBIfam" id="TIGR01221">
    <property type="entry name" value="rmlC"/>
    <property type="match status" value="1"/>
</dbReference>